<dbReference type="SUPFAM" id="SSF56784">
    <property type="entry name" value="HAD-like"/>
    <property type="match status" value="1"/>
</dbReference>
<dbReference type="InterPro" id="IPR023214">
    <property type="entry name" value="HAD_sf"/>
</dbReference>
<proteinExistence type="predicted"/>
<comment type="caution">
    <text evidence="1">The sequence shown here is derived from an EMBL/GenBank/DDBJ whole genome shotgun (WGS) entry which is preliminary data.</text>
</comment>
<organism evidence="1 2">
    <name type="scientific">Rhodopirellula baltica WH47</name>
    <dbReference type="NCBI Taxonomy" id="991778"/>
    <lineage>
        <taxon>Bacteria</taxon>
        <taxon>Pseudomonadati</taxon>
        <taxon>Planctomycetota</taxon>
        <taxon>Planctomycetia</taxon>
        <taxon>Pirellulales</taxon>
        <taxon>Pirellulaceae</taxon>
        <taxon>Rhodopirellula</taxon>
    </lineage>
</organism>
<sequence>MNSSNDRDTGLTDLLFSSTPLHPTPISVDSAHIPLTRPKPFDLREIRVILLDVYGTLVISGSGDVGTADDAKHDAANQWIRDAAVAAGVDDLSDIPTSDQLRNQIIATNEAARFETNPKPEVDILEIWRRVLHANGRSDLATNSKILVNWICGVEGRSNPVWPMPGAHDALMTMKEKGRRLGIVSNAQFYTPMIVRALMSNRPQDAKRDPSSDSAERTIAGDLSSVFDLNACHFSYRYRAAKPGPLLFDRAMRHLGSLGISSDQVLYVGNDMLNDVWAAKQFGLRTALFAGDGRSLRLRTDDARCQNCLPDMVLTHWEQIVECL</sequence>
<keyword evidence="1" id="KW-0378">Hydrolase</keyword>
<protein>
    <submittedName>
        <fullName evidence="1">Haloacid dehalogenase domain protein hydrolase</fullName>
    </submittedName>
</protein>
<dbReference type="EMBL" id="AFAR01000075">
    <property type="protein sequence ID" value="EGF28635.1"/>
    <property type="molecule type" value="Genomic_DNA"/>
</dbReference>
<dbReference type="InterPro" id="IPR036412">
    <property type="entry name" value="HAD-like_sf"/>
</dbReference>
<reference evidence="1 2" key="1">
    <citation type="journal article" date="2013" name="Mar. Genomics">
        <title>Expression of sulfatases in Rhodopirellula baltica and the diversity of sulfatases in the genus Rhodopirellula.</title>
        <authorList>
            <person name="Wegner C.E."/>
            <person name="Richter-Heitmann T."/>
            <person name="Klindworth A."/>
            <person name="Klockow C."/>
            <person name="Richter M."/>
            <person name="Achstetter T."/>
            <person name="Glockner F.O."/>
            <person name="Harder J."/>
        </authorList>
    </citation>
    <scope>NUCLEOTIDE SEQUENCE [LARGE SCALE GENOMIC DNA]</scope>
    <source>
        <strain evidence="1 2">WH47</strain>
    </source>
</reference>
<dbReference type="RefSeq" id="WP_007325334.1">
    <property type="nucleotide sequence ID" value="NZ_AFAR01000075.1"/>
</dbReference>
<gene>
    <name evidence="1" type="ORF">RBWH47_01082</name>
</gene>
<dbReference type="Gene3D" id="3.40.50.1000">
    <property type="entry name" value="HAD superfamily/HAD-like"/>
    <property type="match status" value="1"/>
</dbReference>
<dbReference type="AlphaFoldDB" id="F2ANW7"/>
<dbReference type="Proteomes" id="UP000006222">
    <property type="component" value="Unassembled WGS sequence"/>
</dbReference>
<dbReference type="Pfam" id="PF00702">
    <property type="entry name" value="Hydrolase"/>
    <property type="match status" value="1"/>
</dbReference>
<evidence type="ECO:0000313" key="1">
    <source>
        <dbReference type="EMBL" id="EGF28635.1"/>
    </source>
</evidence>
<dbReference type="PANTHER" id="PTHR46191:SF2">
    <property type="entry name" value="HALOACID DEHALOGENASE-LIKE HYDROLASE DOMAIN-CONTAINING PROTEIN 3"/>
    <property type="match status" value="1"/>
</dbReference>
<dbReference type="InterPro" id="IPR051828">
    <property type="entry name" value="HAD-like_hydrolase_domain"/>
</dbReference>
<dbReference type="PANTHER" id="PTHR46191">
    <property type="match status" value="1"/>
</dbReference>
<dbReference type="GO" id="GO:0016787">
    <property type="term" value="F:hydrolase activity"/>
    <property type="evidence" value="ECO:0007669"/>
    <property type="project" value="UniProtKB-KW"/>
</dbReference>
<dbReference type="PATRIC" id="fig|991778.3.peg.1460"/>
<accession>F2ANW7</accession>
<evidence type="ECO:0000313" key="2">
    <source>
        <dbReference type="Proteomes" id="UP000006222"/>
    </source>
</evidence>
<name>F2ANW7_RHOBT</name>